<feature type="transmembrane region" description="Helical" evidence="1">
    <location>
        <begin position="416"/>
        <end position="437"/>
    </location>
</feature>
<feature type="transmembrane region" description="Helical" evidence="1">
    <location>
        <begin position="588"/>
        <end position="607"/>
    </location>
</feature>
<feature type="transmembrane region" description="Helical" evidence="1">
    <location>
        <begin position="235"/>
        <end position="255"/>
    </location>
</feature>
<dbReference type="PANTHER" id="PTHR37577:SF1">
    <property type="entry name" value="INTEGRAL MEMBRANE PROTEIN"/>
    <property type="match status" value="1"/>
</dbReference>
<dbReference type="AlphaFoldDB" id="A0A8H4XEK5"/>
<dbReference type="OrthoDB" id="5427664at2759"/>
<evidence type="ECO:0000313" key="2">
    <source>
        <dbReference type="EMBL" id="KAF4971269.1"/>
    </source>
</evidence>
<accession>A0A8H4XEK5</accession>
<dbReference type="EMBL" id="JABEXW010000098">
    <property type="protein sequence ID" value="KAF4971269.1"/>
    <property type="molecule type" value="Genomic_DNA"/>
</dbReference>
<feature type="transmembrane region" description="Helical" evidence="1">
    <location>
        <begin position="150"/>
        <end position="169"/>
    </location>
</feature>
<feature type="transmembrane region" description="Helical" evidence="1">
    <location>
        <begin position="302"/>
        <end position="320"/>
    </location>
</feature>
<keyword evidence="1" id="KW-0472">Membrane</keyword>
<reference evidence="2" key="2">
    <citation type="submission" date="2020-05" db="EMBL/GenBank/DDBJ databases">
        <authorList>
            <person name="Kim H.-S."/>
            <person name="Proctor R.H."/>
            <person name="Brown D.W."/>
        </authorList>
    </citation>
    <scope>NUCLEOTIDE SEQUENCE</scope>
    <source>
        <strain evidence="2">NRRL 20472</strain>
    </source>
</reference>
<feature type="transmembrane region" description="Helical" evidence="1">
    <location>
        <begin position="553"/>
        <end position="576"/>
    </location>
</feature>
<dbReference type="Proteomes" id="UP000622797">
    <property type="component" value="Unassembled WGS sequence"/>
</dbReference>
<feature type="transmembrane region" description="Helical" evidence="1">
    <location>
        <begin position="38"/>
        <end position="58"/>
    </location>
</feature>
<feature type="transmembrane region" description="Helical" evidence="1">
    <location>
        <begin position="446"/>
        <end position="468"/>
    </location>
</feature>
<feature type="transmembrane region" description="Helical" evidence="1">
    <location>
        <begin position="619"/>
        <end position="638"/>
    </location>
</feature>
<keyword evidence="1" id="KW-0812">Transmembrane</keyword>
<feature type="transmembrane region" description="Helical" evidence="1">
    <location>
        <begin position="488"/>
        <end position="506"/>
    </location>
</feature>
<name>A0A8H4XEK5_9HYPO</name>
<dbReference type="PANTHER" id="PTHR37577">
    <property type="entry name" value="INTEGRAL MEMBRANE PROTEIN"/>
    <property type="match status" value="1"/>
</dbReference>
<keyword evidence="1" id="KW-1133">Transmembrane helix</keyword>
<keyword evidence="3" id="KW-1185">Reference proteome</keyword>
<feature type="transmembrane region" description="Helical" evidence="1">
    <location>
        <begin position="181"/>
        <end position="202"/>
    </location>
</feature>
<evidence type="ECO:0000256" key="1">
    <source>
        <dbReference type="SAM" id="Phobius"/>
    </source>
</evidence>
<protein>
    <submittedName>
        <fullName evidence="2">Uncharacterized protein</fullName>
    </submittedName>
</protein>
<feature type="transmembrane region" description="Helical" evidence="1">
    <location>
        <begin position="518"/>
        <end position="547"/>
    </location>
</feature>
<reference evidence="2" key="1">
    <citation type="journal article" date="2020" name="BMC Genomics">
        <title>Correction to: Identification and distribution of gene clusters required for synthesis of sphingolipid metabolism inhibitors in diverse species of the filamentous fungus Fusarium.</title>
        <authorList>
            <person name="Kim H.S."/>
            <person name="Lohmar J.M."/>
            <person name="Busman M."/>
            <person name="Brown D.W."/>
            <person name="Naumann T.A."/>
            <person name="Divon H.H."/>
            <person name="Lysoe E."/>
            <person name="Uhlig S."/>
            <person name="Proctor R.H."/>
        </authorList>
    </citation>
    <scope>NUCLEOTIDE SEQUENCE</scope>
    <source>
        <strain evidence="2">NRRL 20472</strain>
    </source>
</reference>
<comment type="caution">
    <text evidence="2">The sequence shown here is derived from an EMBL/GenBank/DDBJ whole genome shotgun (WGS) entry which is preliminary data.</text>
</comment>
<gene>
    <name evidence="2" type="ORF">FSARC_1839</name>
</gene>
<feature type="transmembrane region" description="Helical" evidence="1">
    <location>
        <begin position="358"/>
        <end position="377"/>
    </location>
</feature>
<feature type="transmembrane region" description="Helical" evidence="1">
    <location>
        <begin position="112"/>
        <end position="138"/>
    </location>
</feature>
<proteinExistence type="predicted"/>
<sequence length="697" mass="78412">MWKLSKTCTSTCKDFPEEIPSYGDIGGIGVANIQEVTMAFAVTAWMVVLLLIAYYFTAFDPKLHPFRKENTQTPCSNPNAIDHTIHQLLHKVPGLGSVLKARSSRSLQFETMLNNCILMFADIQIFTALAILISGYISLGCEIVPYHWQYMIYLAWLASVTHLASLSFLRNHLSNNFGKCVWRLTAMCVIQILLAVAVGFAAHLDGEDWLHTDGGRPAICYFQEPINTGSDAFQSAIKIIILLVWGFAIRIAKIFPSFERGLRNMAAQLQEISRKRQHGDANITNTQEWDPRRGTGVGRVRILIQEPFVIAFYAVLSIQLDLFTSFLAEVYWLLFSITWITVKLIKLRVQGNQDDSKWAFGQTLPLILLLAPLATVLEQFLAKTNVTESQSTVSGSQRDPINAQGTVRNLGCTNNIAYRGVFLLAALSYIEIGVYFIRDQEETQGFVVPLVQLFFSMLLLNPLLQLLWVICDLWVSKMSWGNSLKMSAYDTFMVGFVSMSLAANFMSTEEIPGDIKMILKVWLMVPVPLIIGLMLFAYIFLVIIFWLVSRPRYVWFALSPCLIFVSYLLTRTLVYARYGYPDFGFPDFVLLGSIAGVSFLELVIYGLEVLAEKKAVVKHTVWLRCIMVALISPLCFILSRISRIIPPDLFLQFVVVSRDCNAIEAELRLDTGSVKWILAPFSSPTPFSAPAYPPPPS</sequence>
<evidence type="ECO:0000313" key="3">
    <source>
        <dbReference type="Proteomes" id="UP000622797"/>
    </source>
</evidence>
<dbReference type="InterPro" id="IPR053018">
    <property type="entry name" value="Elsinochrome_Biosynth-Asso"/>
</dbReference>
<organism evidence="2 3">
    <name type="scientific">Fusarium sarcochroum</name>
    <dbReference type="NCBI Taxonomy" id="1208366"/>
    <lineage>
        <taxon>Eukaryota</taxon>
        <taxon>Fungi</taxon>
        <taxon>Dikarya</taxon>
        <taxon>Ascomycota</taxon>
        <taxon>Pezizomycotina</taxon>
        <taxon>Sordariomycetes</taxon>
        <taxon>Hypocreomycetidae</taxon>
        <taxon>Hypocreales</taxon>
        <taxon>Nectriaceae</taxon>
        <taxon>Fusarium</taxon>
        <taxon>Fusarium lateritium species complex</taxon>
    </lineage>
</organism>